<dbReference type="GO" id="GO:0004674">
    <property type="term" value="F:protein serine/threonine kinase activity"/>
    <property type="evidence" value="ECO:0007669"/>
    <property type="project" value="UniProtKB-KW"/>
</dbReference>
<keyword evidence="1" id="KW-0723">Serine/threonine-protein kinase</keyword>
<dbReference type="Pfam" id="PF07714">
    <property type="entry name" value="PK_Tyr_Ser-Thr"/>
    <property type="match status" value="1"/>
</dbReference>
<dbReference type="GO" id="GO:0005886">
    <property type="term" value="C:plasma membrane"/>
    <property type="evidence" value="ECO:0007669"/>
    <property type="project" value="TreeGrafter"/>
</dbReference>
<proteinExistence type="predicted"/>
<feature type="domain" description="Serine-threonine/tyrosine-protein kinase catalytic" evidence="6">
    <location>
        <begin position="7"/>
        <end position="45"/>
    </location>
</feature>
<evidence type="ECO:0000256" key="4">
    <source>
        <dbReference type="ARBA" id="ARBA00022777"/>
    </source>
</evidence>
<comment type="caution">
    <text evidence="7">The sequence shown here is derived from an EMBL/GenBank/DDBJ whole genome shotgun (WGS) entry which is preliminary data.</text>
</comment>
<dbReference type="InterPro" id="IPR011009">
    <property type="entry name" value="Kinase-like_dom_sf"/>
</dbReference>
<dbReference type="InterPro" id="IPR001245">
    <property type="entry name" value="Ser-Thr/Tyr_kinase_cat_dom"/>
</dbReference>
<reference evidence="7 8" key="1">
    <citation type="submission" date="2020-10" db="EMBL/GenBank/DDBJ databases">
        <title>The Coptis chinensis genome and diversification of protoberbering-type alkaloids.</title>
        <authorList>
            <person name="Wang B."/>
            <person name="Shu S."/>
            <person name="Song C."/>
            <person name="Liu Y."/>
        </authorList>
    </citation>
    <scope>NUCLEOTIDE SEQUENCE [LARGE SCALE GENOMIC DNA]</scope>
    <source>
        <strain evidence="7">HL-2020</strain>
        <tissue evidence="7">Leaf</tissue>
    </source>
</reference>
<evidence type="ECO:0000259" key="6">
    <source>
        <dbReference type="Pfam" id="PF07714"/>
    </source>
</evidence>
<evidence type="ECO:0000256" key="5">
    <source>
        <dbReference type="ARBA" id="ARBA00022840"/>
    </source>
</evidence>
<name>A0A835M2R1_9MAGN</name>
<dbReference type="EMBL" id="JADFTS010000003">
    <property type="protein sequence ID" value="KAF9616870.1"/>
    <property type="molecule type" value="Genomic_DNA"/>
</dbReference>
<evidence type="ECO:0000256" key="3">
    <source>
        <dbReference type="ARBA" id="ARBA00022741"/>
    </source>
</evidence>
<keyword evidence="2" id="KW-0808">Transferase</keyword>
<dbReference type="OrthoDB" id="688481at2759"/>
<evidence type="ECO:0000256" key="1">
    <source>
        <dbReference type="ARBA" id="ARBA00022527"/>
    </source>
</evidence>
<evidence type="ECO:0000313" key="7">
    <source>
        <dbReference type="EMBL" id="KAF9616870.1"/>
    </source>
</evidence>
<keyword evidence="4" id="KW-0418">Kinase</keyword>
<dbReference type="PANTHER" id="PTHR27002">
    <property type="entry name" value="RECEPTOR-LIKE SERINE/THREONINE-PROTEIN KINASE SD1-8"/>
    <property type="match status" value="1"/>
</dbReference>
<dbReference type="SUPFAM" id="SSF56112">
    <property type="entry name" value="Protein kinase-like (PK-like)"/>
    <property type="match status" value="1"/>
</dbReference>
<keyword evidence="8" id="KW-1185">Reference proteome</keyword>
<dbReference type="PANTHER" id="PTHR27002:SF181">
    <property type="entry name" value="RECEPTOR-LIKE SERINE_THREONINE-PROTEIN KINASE"/>
    <property type="match status" value="1"/>
</dbReference>
<gene>
    <name evidence="7" type="ORF">IFM89_032720</name>
</gene>
<dbReference type="AlphaFoldDB" id="A0A835M2R1"/>
<sequence>MMKCSGYMALEYALHELFSVRYDVFSFGVLLLEIVSGQKKRFTSIWSFKRPSKLCLETLERRYSTVDRPNFDA</sequence>
<accession>A0A835M2R1</accession>
<dbReference type="GO" id="GO:0005524">
    <property type="term" value="F:ATP binding"/>
    <property type="evidence" value="ECO:0007669"/>
    <property type="project" value="UniProtKB-KW"/>
</dbReference>
<dbReference type="Gene3D" id="1.10.510.10">
    <property type="entry name" value="Transferase(Phosphotransferase) domain 1"/>
    <property type="match status" value="1"/>
</dbReference>
<keyword evidence="5" id="KW-0067">ATP-binding</keyword>
<protein>
    <recommendedName>
        <fullName evidence="6">Serine-threonine/tyrosine-protein kinase catalytic domain-containing protein</fullName>
    </recommendedName>
</protein>
<organism evidence="7 8">
    <name type="scientific">Coptis chinensis</name>
    <dbReference type="NCBI Taxonomy" id="261450"/>
    <lineage>
        <taxon>Eukaryota</taxon>
        <taxon>Viridiplantae</taxon>
        <taxon>Streptophyta</taxon>
        <taxon>Embryophyta</taxon>
        <taxon>Tracheophyta</taxon>
        <taxon>Spermatophyta</taxon>
        <taxon>Magnoliopsida</taxon>
        <taxon>Ranunculales</taxon>
        <taxon>Ranunculaceae</taxon>
        <taxon>Coptidoideae</taxon>
        <taxon>Coptis</taxon>
    </lineage>
</organism>
<keyword evidence="3" id="KW-0547">Nucleotide-binding</keyword>
<dbReference type="Proteomes" id="UP000631114">
    <property type="component" value="Unassembled WGS sequence"/>
</dbReference>
<evidence type="ECO:0000256" key="2">
    <source>
        <dbReference type="ARBA" id="ARBA00022679"/>
    </source>
</evidence>
<evidence type="ECO:0000313" key="8">
    <source>
        <dbReference type="Proteomes" id="UP000631114"/>
    </source>
</evidence>